<dbReference type="PANTHER" id="PTHR22883:SF43">
    <property type="entry name" value="PALMITOYLTRANSFERASE APP"/>
    <property type="match status" value="1"/>
</dbReference>
<keyword evidence="5 11" id="KW-1133">Transmembrane helix</keyword>
<accession>A0A7S0SLI0</accession>
<comment type="subcellular location">
    <subcellularLocation>
        <location evidence="1">Endomembrane system</location>
        <topology evidence="1">Multi-pass membrane protein</topology>
    </subcellularLocation>
</comment>
<comment type="similarity">
    <text evidence="2 11">Belongs to the DHHC palmitoyltransferase family.</text>
</comment>
<dbReference type="EMBL" id="HBFC01019791">
    <property type="protein sequence ID" value="CAD8709172.1"/>
    <property type="molecule type" value="Transcribed_RNA"/>
</dbReference>
<protein>
    <recommendedName>
        <fullName evidence="11">S-acyltransferase</fullName>
        <ecNumber evidence="11">2.3.1.225</ecNumber>
    </recommendedName>
    <alternativeName>
        <fullName evidence="11">Palmitoyltransferase</fullName>
    </alternativeName>
</protein>
<keyword evidence="9 11" id="KW-0012">Acyltransferase</keyword>
<sequence>MSSSSRRMVFEPGAATTSVATNSHSRNTPRGPKVKRWTSGVSAPGYILLIIVVAWVLVEVMVVERMAWPSRTGSTRARGGGGDGGGSLWVARAIALALAATVALGLWMTHYLDPGVIPPRATIDDDVAWYLGLNRPRANVYVPLETSCAVEEGAALVARFSKDFRGQPIKSVFPERLLDPEDPEGPLLQGGMTPEFCPEAQTFRYCTTCNIWRPPRASHCSECGYCMARFDHHCGVVATCIAQLNHRCFAFMLVSGGAACAVYAAAAIVRASQVCDASLGLGKTCWSGWEVWVLVAFTFWLVYGAVALLGFGVLQAWFLCRDITTKERLGKKSPGLEPGLGKRAAEHWSGRGSGATTTYNDVCCAPVRFRPWYD</sequence>
<evidence type="ECO:0000259" key="13">
    <source>
        <dbReference type="Pfam" id="PF01529"/>
    </source>
</evidence>
<evidence type="ECO:0000256" key="5">
    <source>
        <dbReference type="ARBA" id="ARBA00022989"/>
    </source>
</evidence>
<feature type="compositionally biased region" description="Polar residues" evidence="12">
    <location>
        <begin position="15"/>
        <end position="28"/>
    </location>
</feature>
<feature type="region of interest" description="Disordered" evidence="12">
    <location>
        <begin position="334"/>
        <end position="354"/>
    </location>
</feature>
<dbReference type="PROSITE" id="PS50216">
    <property type="entry name" value="DHHC"/>
    <property type="match status" value="1"/>
</dbReference>
<feature type="domain" description="Palmitoyltransferase DHHC" evidence="13">
    <location>
        <begin position="203"/>
        <end position="329"/>
    </location>
</feature>
<evidence type="ECO:0000256" key="10">
    <source>
        <dbReference type="ARBA" id="ARBA00048048"/>
    </source>
</evidence>
<dbReference type="Pfam" id="PF01529">
    <property type="entry name" value="DHHC"/>
    <property type="match status" value="1"/>
</dbReference>
<dbReference type="InterPro" id="IPR001594">
    <property type="entry name" value="Palmitoyltrfase_DHHC"/>
</dbReference>
<evidence type="ECO:0000256" key="4">
    <source>
        <dbReference type="ARBA" id="ARBA00022692"/>
    </source>
</evidence>
<reference evidence="14" key="1">
    <citation type="submission" date="2021-01" db="EMBL/GenBank/DDBJ databases">
        <authorList>
            <person name="Corre E."/>
            <person name="Pelletier E."/>
            <person name="Niang G."/>
            <person name="Scheremetjew M."/>
            <person name="Finn R."/>
            <person name="Kale V."/>
            <person name="Holt S."/>
            <person name="Cochrane G."/>
            <person name="Meng A."/>
            <person name="Brown T."/>
            <person name="Cohen L."/>
        </authorList>
    </citation>
    <scope>NUCLEOTIDE SEQUENCE</scope>
    <source>
        <strain evidence="14">SL-175</strain>
    </source>
</reference>
<dbReference type="GO" id="GO:0019706">
    <property type="term" value="F:protein-cysteine S-palmitoyltransferase activity"/>
    <property type="evidence" value="ECO:0007669"/>
    <property type="project" value="UniProtKB-EC"/>
</dbReference>
<keyword evidence="6 11" id="KW-0472">Membrane</keyword>
<dbReference type="GO" id="GO:0005794">
    <property type="term" value="C:Golgi apparatus"/>
    <property type="evidence" value="ECO:0007669"/>
    <property type="project" value="TreeGrafter"/>
</dbReference>
<gene>
    <name evidence="14" type="ORF">MANT1106_LOCUS11855</name>
</gene>
<evidence type="ECO:0000256" key="7">
    <source>
        <dbReference type="ARBA" id="ARBA00023139"/>
    </source>
</evidence>
<feature type="transmembrane region" description="Helical" evidence="11">
    <location>
        <begin position="88"/>
        <end position="107"/>
    </location>
</feature>
<dbReference type="AlphaFoldDB" id="A0A7S0SLI0"/>
<feature type="region of interest" description="Disordered" evidence="12">
    <location>
        <begin position="1"/>
        <end position="35"/>
    </location>
</feature>
<feature type="transmembrane region" description="Helical" evidence="11">
    <location>
        <begin position="45"/>
        <end position="68"/>
    </location>
</feature>
<name>A0A7S0SLI0_9CHLO</name>
<proteinExistence type="inferred from homology"/>
<dbReference type="EC" id="2.3.1.225" evidence="11"/>
<comment type="domain">
    <text evidence="11">The DHHC domain is required for palmitoyltransferase activity.</text>
</comment>
<evidence type="ECO:0000256" key="8">
    <source>
        <dbReference type="ARBA" id="ARBA00023288"/>
    </source>
</evidence>
<evidence type="ECO:0000256" key="3">
    <source>
        <dbReference type="ARBA" id="ARBA00022679"/>
    </source>
</evidence>
<keyword evidence="8" id="KW-0449">Lipoprotein</keyword>
<evidence type="ECO:0000313" key="14">
    <source>
        <dbReference type="EMBL" id="CAD8709172.1"/>
    </source>
</evidence>
<feature type="transmembrane region" description="Helical" evidence="11">
    <location>
        <begin position="249"/>
        <end position="271"/>
    </location>
</feature>
<dbReference type="InterPro" id="IPR039859">
    <property type="entry name" value="PFA4/ZDH16/20/ERF2-like"/>
</dbReference>
<evidence type="ECO:0000256" key="12">
    <source>
        <dbReference type="SAM" id="MobiDB-lite"/>
    </source>
</evidence>
<dbReference type="GO" id="GO:0006612">
    <property type="term" value="P:protein targeting to membrane"/>
    <property type="evidence" value="ECO:0007669"/>
    <property type="project" value="TreeGrafter"/>
</dbReference>
<evidence type="ECO:0000256" key="6">
    <source>
        <dbReference type="ARBA" id="ARBA00023136"/>
    </source>
</evidence>
<evidence type="ECO:0000256" key="2">
    <source>
        <dbReference type="ARBA" id="ARBA00008574"/>
    </source>
</evidence>
<keyword evidence="3 11" id="KW-0808">Transferase</keyword>
<dbReference type="GO" id="GO:0005783">
    <property type="term" value="C:endoplasmic reticulum"/>
    <property type="evidence" value="ECO:0007669"/>
    <property type="project" value="TreeGrafter"/>
</dbReference>
<keyword evidence="4 11" id="KW-0812">Transmembrane</keyword>
<evidence type="ECO:0000256" key="9">
    <source>
        <dbReference type="ARBA" id="ARBA00023315"/>
    </source>
</evidence>
<comment type="catalytic activity">
    <reaction evidence="10 11">
        <text>L-cysteinyl-[protein] + hexadecanoyl-CoA = S-hexadecanoyl-L-cysteinyl-[protein] + CoA</text>
        <dbReference type="Rhea" id="RHEA:36683"/>
        <dbReference type="Rhea" id="RHEA-COMP:10131"/>
        <dbReference type="Rhea" id="RHEA-COMP:11032"/>
        <dbReference type="ChEBI" id="CHEBI:29950"/>
        <dbReference type="ChEBI" id="CHEBI:57287"/>
        <dbReference type="ChEBI" id="CHEBI:57379"/>
        <dbReference type="ChEBI" id="CHEBI:74151"/>
        <dbReference type="EC" id="2.3.1.225"/>
    </reaction>
</comment>
<evidence type="ECO:0000256" key="1">
    <source>
        <dbReference type="ARBA" id="ARBA00004127"/>
    </source>
</evidence>
<evidence type="ECO:0000256" key="11">
    <source>
        <dbReference type="RuleBase" id="RU079119"/>
    </source>
</evidence>
<dbReference type="PANTHER" id="PTHR22883">
    <property type="entry name" value="ZINC FINGER DHHC DOMAIN CONTAINING PROTEIN"/>
    <property type="match status" value="1"/>
</dbReference>
<keyword evidence="7" id="KW-0564">Palmitate</keyword>
<organism evidence="14">
    <name type="scientific">Mantoniella antarctica</name>
    <dbReference type="NCBI Taxonomy" id="81844"/>
    <lineage>
        <taxon>Eukaryota</taxon>
        <taxon>Viridiplantae</taxon>
        <taxon>Chlorophyta</taxon>
        <taxon>Mamiellophyceae</taxon>
        <taxon>Mamiellales</taxon>
        <taxon>Mamiellaceae</taxon>
        <taxon>Mantoniella</taxon>
    </lineage>
</organism>
<feature type="transmembrane region" description="Helical" evidence="11">
    <location>
        <begin position="291"/>
        <end position="319"/>
    </location>
</feature>